<evidence type="ECO:0000256" key="1">
    <source>
        <dbReference type="SAM" id="Phobius"/>
    </source>
</evidence>
<dbReference type="AlphaFoldDB" id="A0A226I979"/>
<comment type="caution">
    <text evidence="2">The sequence shown here is derived from an EMBL/GenBank/DDBJ whole genome shotgun (WGS) entry which is preliminary data.</text>
</comment>
<feature type="transmembrane region" description="Helical" evidence="1">
    <location>
        <begin position="12"/>
        <end position="31"/>
    </location>
</feature>
<dbReference type="Proteomes" id="UP000198336">
    <property type="component" value="Unassembled WGS sequence"/>
</dbReference>
<evidence type="ECO:0008006" key="4">
    <source>
        <dbReference type="Google" id="ProtNLM"/>
    </source>
</evidence>
<dbReference type="EMBL" id="MUHA01000004">
    <property type="protein sequence ID" value="OXB02579.1"/>
    <property type="molecule type" value="Genomic_DNA"/>
</dbReference>
<accession>A0A226I979</accession>
<keyword evidence="3" id="KW-1185">Reference proteome</keyword>
<evidence type="ECO:0000313" key="3">
    <source>
        <dbReference type="Proteomes" id="UP000198336"/>
    </source>
</evidence>
<name>A0A226I979_9FLAO</name>
<gene>
    <name evidence="2" type="ORF">B0A75_02855</name>
</gene>
<proteinExistence type="predicted"/>
<keyword evidence="1" id="KW-0812">Transmembrane</keyword>
<keyword evidence="1" id="KW-0472">Membrane</keyword>
<organism evidence="2 3">
    <name type="scientific">Flavobacterium oncorhynchi</name>
    <dbReference type="NCBI Taxonomy" id="728056"/>
    <lineage>
        <taxon>Bacteria</taxon>
        <taxon>Pseudomonadati</taxon>
        <taxon>Bacteroidota</taxon>
        <taxon>Flavobacteriia</taxon>
        <taxon>Flavobacteriales</taxon>
        <taxon>Flavobacteriaceae</taxon>
        <taxon>Flavobacterium</taxon>
    </lineage>
</organism>
<evidence type="ECO:0000313" key="2">
    <source>
        <dbReference type="EMBL" id="OXB02579.1"/>
    </source>
</evidence>
<protein>
    <recommendedName>
        <fullName evidence="4">YcxB-like protein domain-containing protein</fullName>
    </recommendedName>
</protein>
<keyword evidence="1" id="KW-1133">Transmembrane helix</keyword>
<reference evidence="2 3" key="1">
    <citation type="submission" date="2016-11" db="EMBL/GenBank/DDBJ databases">
        <title>Whole genomes of Flavobacteriaceae.</title>
        <authorList>
            <person name="Stine C."/>
            <person name="Li C."/>
            <person name="Tadesse D."/>
        </authorList>
    </citation>
    <scope>NUCLEOTIDE SEQUENCE [LARGE SCALE GENOMIC DNA]</scope>
    <source>
        <strain evidence="2 3">CCUG 59446</strain>
    </source>
</reference>
<sequence length="112" mass="13234">MFLGFLIFDFTFRDLAFIFFPTLIFFIAWILRFRKLEIVYLGDKFLETNTQKILFENIISVNKISSFCYKISYKVDDTFKSIIFMIDSFPSYPSSIPNSVKEITEFVKSNNG</sequence>